<organism evidence="2 3">
    <name type="scientific">Paratissierella segnis</name>
    <dbReference type="NCBI Taxonomy" id="2763679"/>
    <lineage>
        <taxon>Bacteria</taxon>
        <taxon>Bacillati</taxon>
        <taxon>Bacillota</taxon>
        <taxon>Tissierellia</taxon>
        <taxon>Tissierellales</taxon>
        <taxon>Tissierellaceae</taxon>
        <taxon>Paratissierella</taxon>
    </lineage>
</organism>
<dbReference type="InterPro" id="IPR029432">
    <property type="entry name" value="Gp28/Gp37-like_dom"/>
</dbReference>
<dbReference type="Proteomes" id="UP000601171">
    <property type="component" value="Unassembled WGS sequence"/>
</dbReference>
<keyword evidence="3" id="KW-1185">Reference proteome</keyword>
<feature type="domain" description="Gp28/Gp37-like" evidence="1">
    <location>
        <begin position="2"/>
        <end position="349"/>
    </location>
</feature>
<dbReference type="Pfam" id="PF14594">
    <property type="entry name" value="Sipho_Gp37"/>
    <property type="match status" value="1"/>
</dbReference>
<name>A0A926EZN5_9FIRM</name>
<dbReference type="AlphaFoldDB" id="A0A926EZN5"/>
<evidence type="ECO:0000313" key="2">
    <source>
        <dbReference type="EMBL" id="MBC8589324.1"/>
    </source>
</evidence>
<sequence length="363" mass="41337">MEVYIFDKELNLEGILGSYTSLIWRRRYSTHGDFELHCALTPETLNLLKRGNLIWKNDDAEAGYIQYRNLALNDDGDEILVVQGKFLTGYLNRRIIWGTENLNTTSELAMRELIDKNCINPSDTDRKIDLIALNEVKGYTQTSNIQTSYANLLDKVEEIANTAELGIRTLFDLQNKRLIFDIYEGLDRTTNGVNPPAIFSREFENVLQQEYTDSSNNYRNIALVAGEGEGVDRKKVTVGNGVGLDRYELYVDARDIQSKKEDDTTIPEAEYLQLLSDRGNDKLSECKDIQTFDSKINLNSNLVYKEDFDLGDKVTCVSKAWGVTIDTRITEIEEVYEESGKQVNVTFGNSMPTLIDKLKEVIN</sequence>
<dbReference type="RefSeq" id="WP_262430790.1">
    <property type="nucleotide sequence ID" value="NZ_JACRTG010000034.1"/>
</dbReference>
<evidence type="ECO:0000313" key="3">
    <source>
        <dbReference type="Proteomes" id="UP000601171"/>
    </source>
</evidence>
<gene>
    <name evidence="2" type="ORF">H8707_13980</name>
</gene>
<comment type="caution">
    <text evidence="2">The sequence shown here is derived from an EMBL/GenBank/DDBJ whole genome shotgun (WGS) entry which is preliminary data.</text>
</comment>
<proteinExistence type="predicted"/>
<protein>
    <submittedName>
        <fullName evidence="2">Siphovirus ReqiPepy6 Gp37-like family protein</fullName>
    </submittedName>
</protein>
<reference evidence="2" key="1">
    <citation type="submission" date="2020-08" db="EMBL/GenBank/DDBJ databases">
        <title>Genome public.</title>
        <authorList>
            <person name="Liu C."/>
            <person name="Sun Q."/>
        </authorList>
    </citation>
    <scope>NUCLEOTIDE SEQUENCE</scope>
    <source>
        <strain evidence="2">BX21</strain>
    </source>
</reference>
<dbReference type="EMBL" id="JACRTG010000034">
    <property type="protein sequence ID" value="MBC8589324.1"/>
    <property type="molecule type" value="Genomic_DNA"/>
</dbReference>
<accession>A0A926EZN5</accession>
<evidence type="ECO:0000259" key="1">
    <source>
        <dbReference type="Pfam" id="PF14594"/>
    </source>
</evidence>